<gene>
    <name evidence="1" type="ORF">Ctob_009454</name>
</gene>
<dbReference type="SUPFAM" id="SSF49899">
    <property type="entry name" value="Concanavalin A-like lectins/glucanases"/>
    <property type="match status" value="1"/>
</dbReference>
<sequence length="196" mass="20758">MLSTLFSCCGCCSTGEPVDEDIIEDGVALSTKAKTRNLTIDSDVVRGIGQVLADQCLLQDRSYWEIGVVGDVTSTSAISIGVVAPSHVLGEPLSEDGADGSSWCIHSRSLPTGLKPGDVIGCAMDQTDYPVKLSFFLNGKLVREVRGPVAEATPILSLEGAAPGVALMANFGQKRFSYKPKHLSAFDGLLRSRNII</sequence>
<dbReference type="AlphaFoldDB" id="A0A0M0JKA1"/>
<proteinExistence type="predicted"/>
<dbReference type="InterPro" id="IPR013320">
    <property type="entry name" value="ConA-like_dom_sf"/>
</dbReference>
<dbReference type="CDD" id="cd11709">
    <property type="entry name" value="SPRY"/>
    <property type="match status" value="1"/>
</dbReference>
<evidence type="ECO:0000313" key="1">
    <source>
        <dbReference type="EMBL" id="KOO26772.1"/>
    </source>
</evidence>
<dbReference type="OrthoDB" id="40953at2759"/>
<dbReference type="EMBL" id="JWZX01002804">
    <property type="protein sequence ID" value="KOO26772.1"/>
    <property type="molecule type" value="Genomic_DNA"/>
</dbReference>
<dbReference type="Gene3D" id="2.60.120.920">
    <property type="match status" value="1"/>
</dbReference>
<keyword evidence="2" id="KW-1185">Reference proteome</keyword>
<protein>
    <recommendedName>
        <fullName evidence="3">SPRY domain-containing protein</fullName>
    </recommendedName>
</protein>
<reference evidence="2" key="1">
    <citation type="journal article" date="2015" name="PLoS Genet.">
        <title>Genome Sequence and Transcriptome Analyses of Chrysochromulina tobin: Metabolic Tools for Enhanced Algal Fitness in the Prominent Order Prymnesiales (Haptophyceae).</title>
        <authorList>
            <person name="Hovde B.T."/>
            <person name="Deodato C.R."/>
            <person name="Hunsperger H.M."/>
            <person name="Ryken S.A."/>
            <person name="Yost W."/>
            <person name="Jha R.K."/>
            <person name="Patterson J."/>
            <person name="Monnat R.J. Jr."/>
            <person name="Barlow S.B."/>
            <person name="Starkenburg S.R."/>
            <person name="Cattolico R.A."/>
        </authorList>
    </citation>
    <scope>NUCLEOTIDE SEQUENCE</scope>
    <source>
        <strain evidence="2">CCMP291</strain>
    </source>
</reference>
<accession>A0A0M0JKA1</accession>
<evidence type="ECO:0000313" key="2">
    <source>
        <dbReference type="Proteomes" id="UP000037460"/>
    </source>
</evidence>
<dbReference type="InterPro" id="IPR043136">
    <property type="entry name" value="B30.2/SPRY_sf"/>
</dbReference>
<organism evidence="1 2">
    <name type="scientific">Chrysochromulina tobinii</name>
    <dbReference type="NCBI Taxonomy" id="1460289"/>
    <lineage>
        <taxon>Eukaryota</taxon>
        <taxon>Haptista</taxon>
        <taxon>Haptophyta</taxon>
        <taxon>Prymnesiophyceae</taxon>
        <taxon>Prymnesiales</taxon>
        <taxon>Chrysochromulinaceae</taxon>
        <taxon>Chrysochromulina</taxon>
    </lineage>
</organism>
<dbReference type="Proteomes" id="UP000037460">
    <property type="component" value="Unassembled WGS sequence"/>
</dbReference>
<comment type="caution">
    <text evidence="1">The sequence shown here is derived from an EMBL/GenBank/DDBJ whole genome shotgun (WGS) entry which is preliminary data.</text>
</comment>
<name>A0A0M0JKA1_9EUKA</name>
<evidence type="ECO:0008006" key="3">
    <source>
        <dbReference type="Google" id="ProtNLM"/>
    </source>
</evidence>